<dbReference type="EMBL" id="WTYR01000001">
    <property type="protein sequence ID" value="MXP10153.1"/>
    <property type="molecule type" value="Genomic_DNA"/>
</dbReference>
<evidence type="ECO:0000256" key="1">
    <source>
        <dbReference type="SAM" id="Phobius"/>
    </source>
</evidence>
<dbReference type="RefSeq" id="WP_160616788.1">
    <property type="nucleotide sequence ID" value="NZ_WTYR01000001.1"/>
</dbReference>
<feature type="transmembrane region" description="Helical" evidence="1">
    <location>
        <begin position="124"/>
        <end position="146"/>
    </location>
</feature>
<organism evidence="2 3">
    <name type="scientific">Alteriqipengyuania halimionae</name>
    <dbReference type="NCBI Taxonomy" id="1926630"/>
    <lineage>
        <taxon>Bacteria</taxon>
        <taxon>Pseudomonadati</taxon>
        <taxon>Pseudomonadota</taxon>
        <taxon>Alphaproteobacteria</taxon>
        <taxon>Sphingomonadales</taxon>
        <taxon>Erythrobacteraceae</taxon>
        <taxon>Alteriqipengyuania</taxon>
    </lineage>
</organism>
<proteinExistence type="predicted"/>
<evidence type="ECO:0000313" key="3">
    <source>
        <dbReference type="Proteomes" id="UP000429229"/>
    </source>
</evidence>
<dbReference type="AlphaFoldDB" id="A0A6I4U5K4"/>
<keyword evidence="1" id="KW-0472">Membrane</keyword>
<protein>
    <submittedName>
        <fullName evidence="2">Uncharacterized protein</fullName>
    </submittedName>
</protein>
<feature type="transmembrane region" description="Helical" evidence="1">
    <location>
        <begin position="54"/>
        <end position="75"/>
    </location>
</feature>
<keyword evidence="1" id="KW-1133">Transmembrane helix</keyword>
<name>A0A6I4U5K4_9SPHN</name>
<evidence type="ECO:0000313" key="2">
    <source>
        <dbReference type="EMBL" id="MXP10153.1"/>
    </source>
</evidence>
<feature type="transmembrane region" description="Helical" evidence="1">
    <location>
        <begin position="96"/>
        <end position="118"/>
    </location>
</feature>
<comment type="caution">
    <text evidence="2">The sequence shown here is derived from an EMBL/GenBank/DDBJ whole genome shotgun (WGS) entry which is preliminary data.</text>
</comment>
<gene>
    <name evidence="2" type="ORF">GRI68_08170</name>
</gene>
<accession>A0A6I4U5K4</accession>
<feature type="transmembrane region" description="Helical" evidence="1">
    <location>
        <begin position="167"/>
        <end position="188"/>
    </location>
</feature>
<reference evidence="2 3" key="1">
    <citation type="submission" date="2019-12" db="EMBL/GenBank/DDBJ databases">
        <title>Genomic-based taxomic classification of the family Erythrobacteraceae.</title>
        <authorList>
            <person name="Xu L."/>
        </authorList>
    </citation>
    <scope>NUCLEOTIDE SEQUENCE [LARGE SCALE GENOMIC DNA]</scope>
    <source>
        <strain evidence="2 3">LMG 29519</strain>
    </source>
</reference>
<feature type="transmembrane region" description="Helical" evidence="1">
    <location>
        <begin position="20"/>
        <end position="39"/>
    </location>
</feature>
<keyword evidence="1" id="KW-0812">Transmembrane</keyword>
<dbReference type="Proteomes" id="UP000429229">
    <property type="component" value="Unassembled WGS sequence"/>
</dbReference>
<keyword evidence="3" id="KW-1185">Reference proteome</keyword>
<sequence>MTDLTTETTRQPSKIKKTVFALLLGGVAGFAATFLFLRFADSGAVGELGTSREIASLVGLVYLVAAAAVLAGVLAPKAGASFLNVEDAEELREQKVMLGASGIGMIAAGAALIVAALAAPVGPIASGTALALFVALIALAVFASYVSQKRQDELMRAMGQQNGATAFYLLFFAGGGWALAAHCGFVAAPAPLDWLTMMWGFGLIAAFVTTIRRGMFMMR</sequence>
<dbReference type="OrthoDB" id="7424348at2"/>
<feature type="transmembrane region" description="Helical" evidence="1">
    <location>
        <begin position="194"/>
        <end position="211"/>
    </location>
</feature>